<dbReference type="EMBL" id="JAAAPO010000001">
    <property type="protein sequence ID" value="NBC35363.1"/>
    <property type="molecule type" value="Genomic_DNA"/>
</dbReference>
<dbReference type="Proteomes" id="UP000753724">
    <property type="component" value="Unassembled WGS sequence"/>
</dbReference>
<keyword evidence="1" id="KW-0145">Chemotaxis</keyword>
<sequence>MIQEQARMASKALIALVLITVAVAGLVLFQVRFGGPIQKKHALQDELLADILPPPAYLVEAYLQATLILSNPQTTDTHIKALQALEADYRQRKAYWQTAPIPAEELALLQQSQTAAELFWKVVNERYLPAARSGDRAALQTLHDQELEPAYLAQHQAILKLVDYSNAYRSEENRGDNLMINGALALVAVIALTLMVAVWWMGRQVVARITQPLSDTASTMSRMAEGHYQVAIDGQDRHDEIGVMAQAMEVFRKAGIAKQQAEVEQQQVVAAMQEGMEKLAAKNLEFRLNTAFPPSYESLRVNFNAAVEELAKALGLVRVGSASLMRSIQEIRVASEDLARRNEQQAASLEETSASMNEVSSTVRDAARSAQVVQASSDAAHAKASQGGAVVEKATAAMAAIEQSAQEISQITNVIDGIAFQTNLLALNAGVEAARAGDAGKGFAVVASEVRALAQRSADAARDIKALIANSSHQVEEGVALVGETGMMLRQIVDQVGEINTLIAEIAESSDRQASNISLVNNAVNEMDRMTQQNAAMVEESSAATRSLADEATRLTELVAQFRTRDRAARANLTGTAAAAVRRQTALDEVPSLQAVAPTVDVLPLPDLAARRTAPPPVTGNLALSSKDDDWSSF</sequence>
<keyword evidence="9" id="KW-1185">Reference proteome</keyword>
<evidence type="ECO:0000256" key="2">
    <source>
        <dbReference type="ARBA" id="ARBA00029447"/>
    </source>
</evidence>
<accession>A0ABW9XA05</accession>
<dbReference type="CDD" id="cd06225">
    <property type="entry name" value="HAMP"/>
    <property type="match status" value="1"/>
</dbReference>
<feature type="domain" description="Methyl-accepting transducer" evidence="6">
    <location>
        <begin position="320"/>
        <end position="549"/>
    </location>
</feature>
<keyword evidence="5" id="KW-0812">Transmembrane</keyword>
<organism evidence="8 9">
    <name type="scientific">Novosphingobium ovatum</name>
    <dbReference type="NCBI Taxonomy" id="1908523"/>
    <lineage>
        <taxon>Bacteria</taxon>
        <taxon>Pseudomonadati</taxon>
        <taxon>Pseudomonadota</taxon>
        <taxon>Alphaproteobacteria</taxon>
        <taxon>Sphingomonadales</taxon>
        <taxon>Sphingomonadaceae</taxon>
        <taxon>Novosphingobium</taxon>
    </lineage>
</organism>
<evidence type="ECO:0000313" key="8">
    <source>
        <dbReference type="EMBL" id="NBC35363.1"/>
    </source>
</evidence>
<dbReference type="Gene3D" id="1.10.287.950">
    <property type="entry name" value="Methyl-accepting chemotaxis protein"/>
    <property type="match status" value="1"/>
</dbReference>
<reference evidence="9" key="1">
    <citation type="submission" date="2020-01" db="EMBL/GenBank/DDBJ databases">
        <title>Sphingomonas sp. strain CSW-10.</title>
        <authorList>
            <person name="Chen W.-M."/>
        </authorList>
    </citation>
    <scope>NUCLEOTIDE SEQUENCE [LARGE SCALE GENOMIC DNA]</scope>
    <source>
        <strain evidence="9">FSY-8</strain>
    </source>
</reference>
<name>A0ABW9XA05_9SPHN</name>
<dbReference type="SUPFAM" id="SSF58104">
    <property type="entry name" value="Methyl-accepting chemotaxis protein (MCP) signaling domain"/>
    <property type="match status" value="1"/>
</dbReference>
<feature type="domain" description="HAMP" evidence="7">
    <location>
        <begin position="269"/>
        <end position="315"/>
    </location>
</feature>
<dbReference type="Gene3D" id="1.10.8.500">
    <property type="entry name" value="HAMP domain in histidine kinase"/>
    <property type="match status" value="1"/>
</dbReference>
<comment type="caution">
    <text evidence="8">The sequence shown here is derived from an EMBL/GenBank/DDBJ whole genome shotgun (WGS) entry which is preliminary data.</text>
</comment>
<evidence type="ECO:0000256" key="4">
    <source>
        <dbReference type="SAM" id="MobiDB-lite"/>
    </source>
</evidence>
<dbReference type="PROSITE" id="PS50111">
    <property type="entry name" value="CHEMOTAXIS_TRANSDUC_2"/>
    <property type="match status" value="1"/>
</dbReference>
<feature type="region of interest" description="Disordered" evidence="4">
    <location>
        <begin position="612"/>
        <end position="634"/>
    </location>
</feature>
<dbReference type="SMART" id="SM00283">
    <property type="entry name" value="MA"/>
    <property type="match status" value="1"/>
</dbReference>
<dbReference type="SUPFAM" id="SSF158472">
    <property type="entry name" value="HAMP domain-like"/>
    <property type="match status" value="1"/>
</dbReference>
<evidence type="ECO:0000259" key="7">
    <source>
        <dbReference type="PROSITE" id="PS50885"/>
    </source>
</evidence>
<keyword evidence="5" id="KW-1133">Transmembrane helix</keyword>
<dbReference type="PROSITE" id="PS50885">
    <property type="entry name" value="HAMP"/>
    <property type="match status" value="2"/>
</dbReference>
<evidence type="ECO:0000256" key="1">
    <source>
        <dbReference type="ARBA" id="ARBA00022500"/>
    </source>
</evidence>
<dbReference type="PANTHER" id="PTHR43531">
    <property type="entry name" value="PROTEIN ICFG"/>
    <property type="match status" value="1"/>
</dbReference>
<dbReference type="CDD" id="cd11386">
    <property type="entry name" value="MCP_signal"/>
    <property type="match status" value="1"/>
</dbReference>
<dbReference type="Pfam" id="PF00672">
    <property type="entry name" value="HAMP"/>
    <property type="match status" value="1"/>
</dbReference>
<comment type="similarity">
    <text evidence="2">Belongs to the methyl-accepting chemotaxis (MCP) protein family.</text>
</comment>
<proteinExistence type="inferred from homology"/>
<feature type="domain" description="HAMP" evidence="7">
    <location>
        <begin position="207"/>
        <end position="260"/>
    </location>
</feature>
<dbReference type="InterPro" id="IPR051310">
    <property type="entry name" value="MCP_chemotaxis"/>
</dbReference>
<protein>
    <submittedName>
        <fullName evidence="8">HAMP domain-containing protein</fullName>
    </submittedName>
</protein>
<dbReference type="Pfam" id="PF00015">
    <property type="entry name" value="MCPsignal"/>
    <property type="match status" value="1"/>
</dbReference>
<dbReference type="PANTHER" id="PTHR43531:SF11">
    <property type="entry name" value="METHYL-ACCEPTING CHEMOTAXIS PROTEIN 3"/>
    <property type="match status" value="1"/>
</dbReference>
<evidence type="ECO:0000256" key="5">
    <source>
        <dbReference type="SAM" id="Phobius"/>
    </source>
</evidence>
<feature type="transmembrane region" description="Helical" evidence="5">
    <location>
        <begin position="178"/>
        <end position="202"/>
    </location>
</feature>
<evidence type="ECO:0000313" key="9">
    <source>
        <dbReference type="Proteomes" id="UP000753724"/>
    </source>
</evidence>
<dbReference type="SMART" id="SM00304">
    <property type="entry name" value="HAMP"/>
    <property type="match status" value="2"/>
</dbReference>
<gene>
    <name evidence="8" type="ORF">GTZ99_02195</name>
</gene>
<dbReference type="InterPro" id="IPR004089">
    <property type="entry name" value="MCPsignal_dom"/>
</dbReference>
<keyword evidence="3" id="KW-0807">Transducer</keyword>
<evidence type="ECO:0000259" key="6">
    <source>
        <dbReference type="PROSITE" id="PS50111"/>
    </source>
</evidence>
<keyword evidence="5" id="KW-0472">Membrane</keyword>
<evidence type="ECO:0000256" key="3">
    <source>
        <dbReference type="PROSITE-ProRule" id="PRU00284"/>
    </source>
</evidence>
<feature type="transmembrane region" description="Helical" evidence="5">
    <location>
        <begin position="12"/>
        <end position="31"/>
    </location>
</feature>
<dbReference type="RefSeq" id="WP_161716633.1">
    <property type="nucleotide sequence ID" value="NZ_JAAAPO010000001.1"/>
</dbReference>
<dbReference type="InterPro" id="IPR003660">
    <property type="entry name" value="HAMP_dom"/>
</dbReference>